<evidence type="ECO:0000256" key="5">
    <source>
        <dbReference type="ARBA" id="ARBA00022840"/>
    </source>
</evidence>
<feature type="binding site" evidence="9">
    <location>
        <position position="242"/>
    </location>
    <ligand>
        <name>K(+)</name>
        <dbReference type="ChEBI" id="CHEBI:29103"/>
    </ligand>
</feature>
<sequence>MALTVFGSINLDLVVDVPRLPQRGETAVGPAYRLLAGGKGANQATAAVRAGAEVRFVGAVGSDAFADPALQHMRDGGVDLRPVRQLEGKTGVAFIGVETSGENQILVASGANAHVQAQWLEADLAPGDLLLLQGELRPEETAGAIELAVERGCPVVWNPAPVPAGDLAPLVAKTDVLIVNESEADELAERLGLPSSPEAFIDQLSAKGALVIVTLGANGILAGQGGVRYRLLPPPIEVVDTTGAGDAFCGAYCAARLRDLPTERALREAIAAGSLACTAQGAQTSAPDAATIQAMADRVFSEK</sequence>
<comment type="activity regulation">
    <text evidence="9">Activated by a monovalent cation that binds near, but not in, the active site. The most likely occupant of the site in vivo is potassium. Ion binding induces a conformational change that may alter substrate affinity.</text>
</comment>
<dbReference type="PRINTS" id="PR00990">
    <property type="entry name" value="RIBOKINASE"/>
</dbReference>
<dbReference type="InterPro" id="IPR002139">
    <property type="entry name" value="Ribo/fructo_kinase"/>
</dbReference>
<comment type="subunit">
    <text evidence="9">Homodimer.</text>
</comment>
<dbReference type="Gene3D" id="3.40.1190.20">
    <property type="match status" value="1"/>
</dbReference>
<dbReference type="PANTHER" id="PTHR10584">
    <property type="entry name" value="SUGAR KINASE"/>
    <property type="match status" value="1"/>
</dbReference>
<comment type="similarity">
    <text evidence="9">Belongs to the carbohydrate kinase PfkB family. Ribokinase subfamily.</text>
</comment>
<comment type="pathway">
    <text evidence="9">Carbohydrate metabolism; D-ribose degradation; D-ribose 5-phosphate from beta-D-ribopyranose: step 2/2.</text>
</comment>
<evidence type="ECO:0000256" key="3">
    <source>
        <dbReference type="ARBA" id="ARBA00022741"/>
    </source>
</evidence>
<evidence type="ECO:0000256" key="1">
    <source>
        <dbReference type="ARBA" id="ARBA00022679"/>
    </source>
</evidence>
<feature type="domain" description="Carbohydrate kinase PfkB" evidence="10">
    <location>
        <begin position="3"/>
        <end position="288"/>
    </location>
</feature>
<dbReference type="AlphaFoldDB" id="A0A939EPH7"/>
<dbReference type="InterPro" id="IPR029056">
    <property type="entry name" value="Ribokinase-like"/>
</dbReference>
<dbReference type="RefSeq" id="WP_206940502.1">
    <property type="nucleotide sequence ID" value="NZ_JAFLNF010000004.1"/>
</dbReference>
<dbReference type="GO" id="GO:0019303">
    <property type="term" value="P:D-ribose catabolic process"/>
    <property type="evidence" value="ECO:0007669"/>
    <property type="project" value="UniProtKB-UniRule"/>
</dbReference>
<comment type="caution">
    <text evidence="9">Lacks conserved residue(s) required for the propagation of feature annotation.</text>
</comment>
<evidence type="ECO:0000313" key="12">
    <source>
        <dbReference type="Proteomes" id="UP000664779"/>
    </source>
</evidence>
<dbReference type="InterPro" id="IPR011877">
    <property type="entry name" value="Ribokinase"/>
</dbReference>
<organism evidence="11 12">
    <name type="scientific">Roseibium limicola</name>
    <dbReference type="NCBI Taxonomy" id="2816037"/>
    <lineage>
        <taxon>Bacteria</taxon>
        <taxon>Pseudomonadati</taxon>
        <taxon>Pseudomonadota</taxon>
        <taxon>Alphaproteobacteria</taxon>
        <taxon>Hyphomicrobiales</taxon>
        <taxon>Stappiaceae</taxon>
        <taxon>Roseibium</taxon>
    </lineage>
</organism>
<comment type="cofactor">
    <cofactor evidence="9">
        <name>Mg(2+)</name>
        <dbReference type="ChEBI" id="CHEBI:18420"/>
    </cofactor>
    <text evidence="9">Requires a divalent cation, most likely magnesium in vivo, as an electrophilic catalyst to aid phosphoryl group transfer. It is the chelate of the metal and the nucleotide that is the actual substrate.</text>
</comment>
<feature type="active site" description="Proton acceptor" evidence="9">
    <location>
        <position position="246"/>
    </location>
</feature>
<feature type="binding site" evidence="9">
    <location>
        <position position="180"/>
    </location>
    <ligand>
        <name>ATP</name>
        <dbReference type="ChEBI" id="CHEBI:30616"/>
    </ligand>
</feature>
<evidence type="ECO:0000256" key="4">
    <source>
        <dbReference type="ARBA" id="ARBA00022777"/>
    </source>
</evidence>
<gene>
    <name evidence="9" type="primary">rbsK</name>
    <name evidence="11" type="ORF">J0X15_10640</name>
</gene>
<keyword evidence="6 9" id="KW-0460">Magnesium</keyword>
<keyword evidence="2 9" id="KW-0479">Metal-binding</keyword>
<evidence type="ECO:0000256" key="6">
    <source>
        <dbReference type="ARBA" id="ARBA00022842"/>
    </source>
</evidence>
<comment type="function">
    <text evidence="9">Catalyzes the phosphorylation of ribose at O-5 in a reaction requiring ATP and magnesium. The resulting D-ribose-5-phosphate can then be used either for sythesis of nucleotides, histidine, and tryptophan, or as a component of the pentose phosphate pathway.</text>
</comment>
<evidence type="ECO:0000259" key="10">
    <source>
        <dbReference type="Pfam" id="PF00294"/>
    </source>
</evidence>
<dbReference type="Pfam" id="PF00294">
    <property type="entry name" value="PfkB"/>
    <property type="match status" value="1"/>
</dbReference>
<dbReference type="GO" id="GO:0005737">
    <property type="term" value="C:cytoplasm"/>
    <property type="evidence" value="ECO:0007669"/>
    <property type="project" value="UniProtKB-SubCell"/>
</dbReference>
<feature type="binding site" evidence="9">
    <location>
        <position position="246"/>
    </location>
    <ligand>
        <name>substrate</name>
    </ligand>
</feature>
<comment type="catalytic activity">
    <reaction evidence="9">
        <text>D-ribose + ATP = D-ribose 5-phosphate + ADP + H(+)</text>
        <dbReference type="Rhea" id="RHEA:13697"/>
        <dbReference type="ChEBI" id="CHEBI:15378"/>
        <dbReference type="ChEBI" id="CHEBI:30616"/>
        <dbReference type="ChEBI" id="CHEBI:47013"/>
        <dbReference type="ChEBI" id="CHEBI:78346"/>
        <dbReference type="ChEBI" id="CHEBI:456216"/>
        <dbReference type="EC" id="2.7.1.15"/>
    </reaction>
</comment>
<feature type="binding site" evidence="9">
    <location>
        <begin position="38"/>
        <end position="42"/>
    </location>
    <ligand>
        <name>substrate</name>
    </ligand>
</feature>
<proteinExistence type="inferred from homology"/>
<name>A0A939EPH7_9HYPH</name>
<dbReference type="CDD" id="cd01174">
    <property type="entry name" value="ribokinase"/>
    <property type="match status" value="1"/>
</dbReference>
<feature type="binding site" evidence="9">
    <location>
        <position position="276"/>
    </location>
    <ligand>
        <name>K(+)</name>
        <dbReference type="ChEBI" id="CHEBI:29103"/>
    </ligand>
</feature>
<evidence type="ECO:0000256" key="2">
    <source>
        <dbReference type="ARBA" id="ARBA00022723"/>
    </source>
</evidence>
<feature type="binding site" evidence="9">
    <location>
        <begin position="245"/>
        <end position="246"/>
    </location>
    <ligand>
        <name>ATP</name>
        <dbReference type="ChEBI" id="CHEBI:30616"/>
    </ligand>
</feature>
<keyword evidence="5 9" id="KW-0067">ATP-binding</keyword>
<dbReference type="PANTHER" id="PTHR10584:SF166">
    <property type="entry name" value="RIBOKINASE"/>
    <property type="match status" value="1"/>
</dbReference>
<evidence type="ECO:0000256" key="9">
    <source>
        <dbReference type="HAMAP-Rule" id="MF_01987"/>
    </source>
</evidence>
<dbReference type="GO" id="GO:0005524">
    <property type="term" value="F:ATP binding"/>
    <property type="evidence" value="ECO:0007669"/>
    <property type="project" value="UniProtKB-UniRule"/>
</dbReference>
<feature type="binding site" evidence="9">
    <location>
        <position position="279"/>
    </location>
    <ligand>
        <name>K(+)</name>
        <dbReference type="ChEBI" id="CHEBI:29103"/>
    </ligand>
</feature>
<dbReference type="SUPFAM" id="SSF53613">
    <property type="entry name" value="Ribokinase-like"/>
    <property type="match status" value="1"/>
</dbReference>
<dbReference type="GO" id="GO:0004747">
    <property type="term" value="F:ribokinase activity"/>
    <property type="evidence" value="ECO:0007669"/>
    <property type="project" value="UniProtKB-UniRule"/>
</dbReference>
<accession>A0A939EPH7</accession>
<feature type="binding site" evidence="9">
    <location>
        <begin position="214"/>
        <end position="219"/>
    </location>
    <ligand>
        <name>ATP</name>
        <dbReference type="ChEBI" id="CHEBI:30616"/>
    </ligand>
</feature>
<evidence type="ECO:0000256" key="7">
    <source>
        <dbReference type="ARBA" id="ARBA00022958"/>
    </source>
</evidence>
<feature type="binding site" evidence="9">
    <location>
        <position position="285"/>
    </location>
    <ligand>
        <name>K(+)</name>
        <dbReference type="ChEBI" id="CHEBI:29103"/>
    </ligand>
</feature>
<feature type="binding site" evidence="9">
    <location>
        <position position="135"/>
    </location>
    <ligand>
        <name>substrate</name>
    </ligand>
</feature>
<keyword evidence="3 9" id="KW-0547">Nucleotide-binding</keyword>
<keyword evidence="1 9" id="KW-0808">Transferase</keyword>
<keyword evidence="12" id="KW-1185">Reference proteome</keyword>
<comment type="caution">
    <text evidence="11">The sequence shown here is derived from an EMBL/GenBank/DDBJ whole genome shotgun (WGS) entry which is preliminary data.</text>
</comment>
<dbReference type="EMBL" id="JAFLNF010000004">
    <property type="protein sequence ID" value="MBO0345677.1"/>
    <property type="molecule type" value="Genomic_DNA"/>
</dbReference>
<dbReference type="InterPro" id="IPR011611">
    <property type="entry name" value="PfkB_dom"/>
</dbReference>
<evidence type="ECO:0000313" key="11">
    <source>
        <dbReference type="EMBL" id="MBO0345677.1"/>
    </source>
</evidence>
<keyword evidence="8 9" id="KW-0119">Carbohydrate metabolism</keyword>
<protein>
    <recommendedName>
        <fullName evidence="9">Ribokinase</fullName>
        <shortName evidence="9">RK</shortName>
        <ecNumber evidence="9">2.7.1.15</ecNumber>
    </recommendedName>
</protein>
<reference evidence="11" key="1">
    <citation type="submission" date="2021-03" db="EMBL/GenBank/DDBJ databases">
        <title>Roseibium sp. CAU 1637 isolated from Incheon.</title>
        <authorList>
            <person name="Kim W."/>
        </authorList>
    </citation>
    <scope>NUCLEOTIDE SEQUENCE</scope>
    <source>
        <strain evidence="11">CAU 1637</strain>
    </source>
</reference>
<keyword evidence="4 9" id="KW-0418">Kinase</keyword>
<keyword evidence="9" id="KW-0963">Cytoplasm</keyword>
<feature type="binding site" evidence="9">
    <location>
        <begin position="10"/>
        <end position="12"/>
    </location>
    <ligand>
        <name>substrate</name>
    </ligand>
</feature>
<evidence type="ECO:0000256" key="8">
    <source>
        <dbReference type="ARBA" id="ARBA00023277"/>
    </source>
</evidence>
<dbReference type="GO" id="GO:0046872">
    <property type="term" value="F:metal ion binding"/>
    <property type="evidence" value="ECO:0007669"/>
    <property type="project" value="UniProtKB-KW"/>
</dbReference>
<comment type="subcellular location">
    <subcellularLocation>
        <location evidence="9">Cytoplasm</location>
    </subcellularLocation>
</comment>
<feature type="binding site" evidence="9">
    <location>
        <position position="281"/>
    </location>
    <ligand>
        <name>K(+)</name>
        <dbReference type="ChEBI" id="CHEBI:29103"/>
    </ligand>
</feature>
<feature type="binding site" evidence="9">
    <location>
        <position position="240"/>
    </location>
    <ligand>
        <name>K(+)</name>
        <dbReference type="ChEBI" id="CHEBI:29103"/>
    </ligand>
</feature>
<dbReference type="EC" id="2.7.1.15" evidence="9"/>
<keyword evidence="7 9" id="KW-0630">Potassium</keyword>
<dbReference type="HAMAP" id="MF_01987">
    <property type="entry name" value="Ribokinase"/>
    <property type="match status" value="1"/>
</dbReference>
<dbReference type="Proteomes" id="UP000664779">
    <property type="component" value="Unassembled WGS sequence"/>
</dbReference>